<dbReference type="AlphaFoldDB" id="A0A848IGN5"/>
<gene>
    <name evidence="1" type="ORF">HHL24_26870</name>
</gene>
<comment type="caution">
    <text evidence="1">The sequence shown here is derived from an EMBL/GenBank/DDBJ whole genome shotgun (WGS) entry which is preliminary data.</text>
</comment>
<protein>
    <submittedName>
        <fullName evidence="1">Uncharacterized protein</fullName>
    </submittedName>
</protein>
<dbReference type="EMBL" id="JABBGJ010000031">
    <property type="protein sequence ID" value="NMM01548.1"/>
    <property type="molecule type" value="Genomic_DNA"/>
</dbReference>
<organism evidence="1 2">
    <name type="scientific">Paraburkholderia polaris</name>
    <dbReference type="NCBI Taxonomy" id="2728848"/>
    <lineage>
        <taxon>Bacteria</taxon>
        <taxon>Pseudomonadati</taxon>
        <taxon>Pseudomonadota</taxon>
        <taxon>Betaproteobacteria</taxon>
        <taxon>Burkholderiales</taxon>
        <taxon>Burkholderiaceae</taxon>
        <taxon>Paraburkholderia</taxon>
    </lineage>
</organism>
<evidence type="ECO:0000313" key="2">
    <source>
        <dbReference type="Proteomes" id="UP000544134"/>
    </source>
</evidence>
<proteinExistence type="predicted"/>
<dbReference type="RefSeq" id="WP_169488376.1">
    <property type="nucleotide sequence ID" value="NZ_JABBGJ010000031.1"/>
</dbReference>
<reference evidence="1 2" key="1">
    <citation type="submission" date="2020-04" db="EMBL/GenBank/DDBJ databases">
        <title>Paraburkholderia sp. RP-4-7 isolated from soil.</title>
        <authorList>
            <person name="Dahal R.H."/>
        </authorList>
    </citation>
    <scope>NUCLEOTIDE SEQUENCE [LARGE SCALE GENOMIC DNA]</scope>
    <source>
        <strain evidence="1 2">RP-4-7</strain>
    </source>
</reference>
<dbReference type="Proteomes" id="UP000544134">
    <property type="component" value="Unassembled WGS sequence"/>
</dbReference>
<accession>A0A848IGN5</accession>
<name>A0A848IGN5_9BURK</name>
<evidence type="ECO:0000313" key="1">
    <source>
        <dbReference type="EMBL" id="NMM01548.1"/>
    </source>
</evidence>
<keyword evidence="2" id="KW-1185">Reference proteome</keyword>
<sequence>MGGFSHFWRQKMQRVTLAAPQQPAHAVYGRFDTSDKTVGEVVAHLERQLRAAEIEPEWIDVANFGGDDCEALYDLAPSAPWPEGGRARNRLALSVSRGSSEGWTVQVDHVAFIQSSPLTGHWSSVDRRNKKCWRERRHDFGVDSAMWDGSVRVTTAVALGGFHLFVVALAEA</sequence>